<dbReference type="InterPro" id="IPR027268">
    <property type="entry name" value="Peptidase_M4/M1_CTD_sf"/>
</dbReference>
<evidence type="ECO:0000256" key="9">
    <source>
        <dbReference type="ARBA" id="ARBA00022801"/>
    </source>
</evidence>
<dbReference type="CDD" id="cd09600">
    <property type="entry name" value="M1_APN"/>
    <property type="match status" value="1"/>
</dbReference>
<dbReference type="RefSeq" id="WP_068145012.1">
    <property type="nucleotide sequence ID" value="NZ_JBHSCR010000035.1"/>
</dbReference>
<dbReference type="InterPro" id="IPR038438">
    <property type="entry name" value="PepN_Ig-like_sf"/>
</dbReference>
<comment type="similarity">
    <text evidence="3">Belongs to the peptidase M1 family.</text>
</comment>
<evidence type="ECO:0000256" key="1">
    <source>
        <dbReference type="ARBA" id="ARBA00000098"/>
    </source>
</evidence>
<dbReference type="SUPFAM" id="SSF63737">
    <property type="entry name" value="Leukotriene A4 hydrolase N-terminal domain"/>
    <property type="match status" value="1"/>
</dbReference>
<evidence type="ECO:0000256" key="3">
    <source>
        <dbReference type="ARBA" id="ARBA00010136"/>
    </source>
</evidence>
<dbReference type="InterPro" id="IPR037144">
    <property type="entry name" value="Peptidase_M1_pepN_C_sf"/>
</dbReference>
<evidence type="ECO:0000256" key="5">
    <source>
        <dbReference type="ARBA" id="ARBA00015611"/>
    </source>
</evidence>
<comment type="catalytic activity">
    <reaction evidence="1">
        <text>Release of an N-terminal amino acid, Xaa-|-Yaa- from a peptide, amide or arylamide. Xaa is preferably Ala, but may be most amino acids including Pro (slow action). When a terminal hydrophobic residue is followed by a prolyl residue, the two may be released as an intact Xaa-Pro dipeptide.</text>
        <dbReference type="EC" id="3.4.11.2"/>
    </reaction>
</comment>
<dbReference type="EMBL" id="JBHSCR010000035">
    <property type="protein sequence ID" value="MFC4349700.1"/>
    <property type="molecule type" value="Genomic_DNA"/>
</dbReference>
<evidence type="ECO:0000259" key="15">
    <source>
        <dbReference type="Pfam" id="PF17432"/>
    </source>
</evidence>
<dbReference type="Gene3D" id="2.60.40.1730">
    <property type="entry name" value="tricorn interacting facor f3 domain"/>
    <property type="match status" value="1"/>
</dbReference>
<dbReference type="Pfam" id="PF17432">
    <property type="entry name" value="DUF3458_C"/>
    <property type="match status" value="1"/>
</dbReference>
<dbReference type="Pfam" id="PF01433">
    <property type="entry name" value="Peptidase_M1"/>
    <property type="match status" value="1"/>
</dbReference>
<feature type="domain" description="Peptidase M1 membrane alanine aminopeptidase" evidence="13">
    <location>
        <begin position="235"/>
        <end position="446"/>
    </location>
</feature>
<dbReference type="GO" id="GO:0016285">
    <property type="term" value="F:alanyl aminopeptidase activity"/>
    <property type="evidence" value="ECO:0007669"/>
    <property type="project" value="UniProtKB-EC"/>
</dbReference>
<dbReference type="PRINTS" id="PR00756">
    <property type="entry name" value="ALADIPTASE"/>
</dbReference>
<dbReference type="NCBIfam" id="TIGR02414">
    <property type="entry name" value="pepN_proteo"/>
    <property type="match status" value="1"/>
</dbReference>
<feature type="domain" description="Peptidase M1 alanyl aminopeptidase Ig-like fold" evidence="14">
    <location>
        <begin position="454"/>
        <end position="556"/>
    </location>
</feature>
<accession>A0ABV8UEU3</accession>
<keyword evidence="10" id="KW-0862">Zinc</keyword>
<dbReference type="Gene3D" id="1.25.50.10">
    <property type="entry name" value="Peptidase M1, alanyl aminopeptidase, C-terminal domain"/>
    <property type="match status" value="1"/>
</dbReference>
<evidence type="ECO:0000256" key="7">
    <source>
        <dbReference type="ARBA" id="ARBA00022670"/>
    </source>
</evidence>
<dbReference type="InterPro" id="IPR042097">
    <property type="entry name" value="Aminopeptidase_N-like_N_sf"/>
</dbReference>
<gene>
    <name evidence="17" type="primary">pepN</name>
    <name evidence="17" type="ORF">ACFO5Q_17750</name>
</gene>
<dbReference type="InterPro" id="IPR045357">
    <property type="entry name" value="Aminopeptidase_N-like_N"/>
</dbReference>
<evidence type="ECO:0000313" key="18">
    <source>
        <dbReference type="Proteomes" id="UP001595776"/>
    </source>
</evidence>
<feature type="domain" description="Peptidase M1 alanyl aminopeptidase C-terminal" evidence="15">
    <location>
        <begin position="560"/>
        <end position="878"/>
    </location>
</feature>
<evidence type="ECO:0000259" key="13">
    <source>
        <dbReference type="Pfam" id="PF01433"/>
    </source>
</evidence>
<name>A0ABV8UEU3_9PROT</name>
<dbReference type="InterPro" id="IPR001930">
    <property type="entry name" value="Peptidase_M1"/>
</dbReference>
<comment type="cofactor">
    <cofactor evidence="2">
        <name>Zn(2+)</name>
        <dbReference type="ChEBI" id="CHEBI:29105"/>
    </cofactor>
</comment>
<dbReference type="EC" id="3.4.11.2" evidence="4 12"/>
<dbReference type="SUPFAM" id="SSF55486">
    <property type="entry name" value="Metalloproteases ('zincins'), catalytic domain"/>
    <property type="match status" value="1"/>
</dbReference>
<keyword evidence="6 17" id="KW-0031">Aminopeptidase</keyword>
<dbReference type="PANTHER" id="PTHR46322:SF1">
    <property type="entry name" value="PUROMYCIN-SENSITIVE AMINOPEPTIDASE"/>
    <property type="match status" value="1"/>
</dbReference>
<keyword evidence="11" id="KW-0482">Metalloprotease</keyword>
<evidence type="ECO:0000256" key="6">
    <source>
        <dbReference type="ARBA" id="ARBA00022438"/>
    </source>
</evidence>
<protein>
    <recommendedName>
        <fullName evidence="5 12">Aminopeptidase N</fullName>
        <ecNumber evidence="4 12">3.4.11.2</ecNumber>
    </recommendedName>
</protein>
<evidence type="ECO:0000259" key="16">
    <source>
        <dbReference type="Pfam" id="PF17900"/>
    </source>
</evidence>
<keyword evidence="9 17" id="KW-0378">Hydrolase</keyword>
<evidence type="ECO:0000256" key="11">
    <source>
        <dbReference type="ARBA" id="ARBA00023049"/>
    </source>
</evidence>
<dbReference type="Proteomes" id="UP001595776">
    <property type="component" value="Unassembled WGS sequence"/>
</dbReference>
<sequence>MVDVRSAASAPKQEIRLEDYEAPAFTIESINLIFRLHDDYAEVEARSLFRMKKGAGSELRLDGGPYMDLLALEIDGSPVPDDQFVKSAEVLQLRSVPEKFELGVVTRLRPRENTRLEGLYFSGGNFCTQCEAEGFRHITYFPDRPDVLTRYHVRIEADTKSCPVLLSNGNPGQKGDLGDGRHFAEWNDPHPKPSYLFALVAGNLACQNDSYTTASGRQVDLNIYVSEQDLDKCDYAMQSLKRSMAWDEEVFGLEYDLDVYNIVAVSDFNMGAMENKGLNIFNTKYVLASPETATDADFDHVEGVIGHEYFHNWTGNRVTCRDWFQLSLKEGLTVFRDQEFSSDMTSRAVKRLDDVRVLRMLQFPEDAGPLAHPVRPEKYIEINNFYTTTVYNKGAEVIRMMHSIIGPEAFRKGMDLYFERHDGQAATCEDFAAAMEDASGADLKQFRLWYSQAGTPKVTARRSHEGRDLIITLEQSCAPSPGQGVKLPYHMPIRLGLVGPNGGEVTADLEGDGKWEDGSCIVNLRETHQSFRFKNVPEGTVPSILRGFSAPVVLDHDLSDDELAFLAVQDSDPFVRWESTQDLYSRYLVKQVSEDGEGHPPELLLQVFTGHLADKATDPALVAELLTLPGEIALGQKMESLAPERIHTARETLAKAFADASSENIIDLYQSLKAAQGYSHEQGAKANRRLRNVLLNYIALMPDGEETTQRRYAEADNMTDCMAALSLISHSNFDCRDKVLQEFYDKWRQNDLVIDKWFAVQAQSKRSDTVSKVRELTQHEAFTFKNPNRLRSLISTFSMLNQVRFHEKNGEGYRFLAEMIVRVDELNPQTAARLVAPLGRWGRVDEPRKGFMKDALMSVLKVSNLSDDVRELVEKSLA</sequence>
<dbReference type="Pfam" id="PF17900">
    <property type="entry name" value="Peptidase_M1_N"/>
    <property type="match status" value="1"/>
</dbReference>
<evidence type="ECO:0000256" key="2">
    <source>
        <dbReference type="ARBA" id="ARBA00001947"/>
    </source>
</evidence>
<dbReference type="PANTHER" id="PTHR46322">
    <property type="entry name" value="PUROMYCIN-SENSITIVE AMINOPEPTIDASE"/>
    <property type="match status" value="1"/>
</dbReference>
<evidence type="ECO:0000313" key="17">
    <source>
        <dbReference type="EMBL" id="MFC4349700.1"/>
    </source>
</evidence>
<organism evidence="17 18">
    <name type="scientific">Kordiimonas lipolytica</name>
    <dbReference type="NCBI Taxonomy" id="1662421"/>
    <lineage>
        <taxon>Bacteria</taxon>
        <taxon>Pseudomonadati</taxon>
        <taxon>Pseudomonadota</taxon>
        <taxon>Alphaproteobacteria</taxon>
        <taxon>Kordiimonadales</taxon>
        <taxon>Kordiimonadaceae</taxon>
        <taxon>Kordiimonas</taxon>
    </lineage>
</organism>
<keyword evidence="8" id="KW-0479">Metal-binding</keyword>
<dbReference type="InterPro" id="IPR024601">
    <property type="entry name" value="Peptidase_M1_pepN_C"/>
</dbReference>
<dbReference type="Gene3D" id="2.60.40.1840">
    <property type="match status" value="1"/>
</dbReference>
<dbReference type="InterPro" id="IPR014782">
    <property type="entry name" value="Peptidase_M1_dom"/>
</dbReference>
<evidence type="ECO:0000256" key="8">
    <source>
        <dbReference type="ARBA" id="ARBA00022723"/>
    </source>
</evidence>
<evidence type="ECO:0000256" key="12">
    <source>
        <dbReference type="NCBIfam" id="TIGR02414"/>
    </source>
</evidence>
<dbReference type="Gene3D" id="1.10.390.10">
    <property type="entry name" value="Neutral Protease Domain 2"/>
    <property type="match status" value="1"/>
</dbReference>
<dbReference type="Pfam" id="PF11940">
    <property type="entry name" value="DUF3458"/>
    <property type="match status" value="1"/>
</dbReference>
<dbReference type="Gene3D" id="3.30.2010.30">
    <property type="match status" value="1"/>
</dbReference>
<evidence type="ECO:0000259" key="14">
    <source>
        <dbReference type="Pfam" id="PF11940"/>
    </source>
</evidence>
<evidence type="ECO:0000256" key="4">
    <source>
        <dbReference type="ARBA" id="ARBA00012564"/>
    </source>
</evidence>
<dbReference type="InterPro" id="IPR012779">
    <property type="entry name" value="Peptidase_M1_pepN"/>
</dbReference>
<comment type="caution">
    <text evidence="17">The sequence shown here is derived from an EMBL/GenBank/DDBJ whole genome shotgun (WGS) entry which is preliminary data.</text>
</comment>
<reference evidence="18" key="1">
    <citation type="journal article" date="2019" name="Int. J. Syst. Evol. Microbiol.">
        <title>The Global Catalogue of Microorganisms (GCM) 10K type strain sequencing project: providing services to taxonomists for standard genome sequencing and annotation.</title>
        <authorList>
            <consortium name="The Broad Institute Genomics Platform"/>
            <consortium name="The Broad Institute Genome Sequencing Center for Infectious Disease"/>
            <person name="Wu L."/>
            <person name="Ma J."/>
        </authorList>
    </citation>
    <scope>NUCLEOTIDE SEQUENCE [LARGE SCALE GENOMIC DNA]</scope>
    <source>
        <strain evidence="18">CGMCC 1.15304</strain>
    </source>
</reference>
<feature type="domain" description="Aminopeptidase N-like N-terminal" evidence="16">
    <location>
        <begin position="113"/>
        <end position="196"/>
    </location>
</feature>
<evidence type="ECO:0000256" key="10">
    <source>
        <dbReference type="ARBA" id="ARBA00022833"/>
    </source>
</evidence>
<dbReference type="InterPro" id="IPR035414">
    <property type="entry name" value="Peptidase_M1_pepN_Ig-like"/>
</dbReference>
<keyword evidence="7" id="KW-0645">Protease</keyword>
<proteinExistence type="inferred from homology"/>
<keyword evidence="18" id="KW-1185">Reference proteome</keyword>